<feature type="transmembrane region" description="Helical" evidence="1">
    <location>
        <begin position="77"/>
        <end position="100"/>
    </location>
</feature>
<feature type="transmembrane region" description="Helical" evidence="1">
    <location>
        <begin position="158"/>
        <end position="180"/>
    </location>
</feature>
<gene>
    <name evidence="2" type="ORF">LOD99_12693</name>
</gene>
<organism evidence="2 3">
    <name type="scientific">Oopsacas minuta</name>
    <dbReference type="NCBI Taxonomy" id="111878"/>
    <lineage>
        <taxon>Eukaryota</taxon>
        <taxon>Metazoa</taxon>
        <taxon>Porifera</taxon>
        <taxon>Hexactinellida</taxon>
        <taxon>Hexasterophora</taxon>
        <taxon>Lyssacinosida</taxon>
        <taxon>Leucopsacidae</taxon>
        <taxon>Oopsacas</taxon>
    </lineage>
</organism>
<protein>
    <submittedName>
        <fullName evidence="2">Uncharacterized protein</fullName>
    </submittedName>
</protein>
<dbReference type="Proteomes" id="UP001165289">
    <property type="component" value="Unassembled WGS sequence"/>
</dbReference>
<dbReference type="AlphaFoldDB" id="A0AAV7JCS9"/>
<keyword evidence="1" id="KW-0812">Transmembrane</keyword>
<feature type="transmembrane region" description="Helical" evidence="1">
    <location>
        <begin position="7"/>
        <end position="31"/>
    </location>
</feature>
<evidence type="ECO:0000313" key="3">
    <source>
        <dbReference type="Proteomes" id="UP001165289"/>
    </source>
</evidence>
<reference evidence="2 3" key="1">
    <citation type="journal article" date="2023" name="BMC Biol.">
        <title>The compact genome of the sponge Oopsacas minuta (Hexactinellida) is lacking key metazoan core genes.</title>
        <authorList>
            <person name="Santini S."/>
            <person name="Schenkelaars Q."/>
            <person name="Jourda C."/>
            <person name="Duchesne M."/>
            <person name="Belahbib H."/>
            <person name="Rocher C."/>
            <person name="Selva M."/>
            <person name="Riesgo A."/>
            <person name="Vervoort M."/>
            <person name="Leys S.P."/>
            <person name="Kodjabachian L."/>
            <person name="Le Bivic A."/>
            <person name="Borchiellini C."/>
            <person name="Claverie J.M."/>
            <person name="Renard E."/>
        </authorList>
    </citation>
    <scope>NUCLEOTIDE SEQUENCE [LARGE SCALE GENOMIC DNA]</scope>
    <source>
        <strain evidence="2">SPO-2</strain>
    </source>
</reference>
<keyword evidence="1" id="KW-1133">Transmembrane helix</keyword>
<sequence length="196" mass="22155">MLSLLSALYLVQLFHAMVHLIGLFCTGIRLFISFLTFFDDLSILLSLFALILCVIALLGVTLSTYDRNKKINKTSYTLLSLHILLTLVLLIFHITCLSISTVLRYNPDNSDIIQQGNGSTPVAHEGRGMMEAIPDYFILDPESALYSVYMPDRLLKAYGIWIACEVLSMALSSILIPLSYRVKRNQFNHSKYVELE</sequence>
<accession>A0AAV7JCS9</accession>
<name>A0AAV7JCS9_9METZ</name>
<comment type="caution">
    <text evidence="2">The sequence shown here is derived from an EMBL/GenBank/DDBJ whole genome shotgun (WGS) entry which is preliminary data.</text>
</comment>
<feature type="transmembrane region" description="Helical" evidence="1">
    <location>
        <begin position="43"/>
        <end position="65"/>
    </location>
</feature>
<dbReference type="EMBL" id="JAKMXF010000354">
    <property type="protein sequence ID" value="KAI6646572.1"/>
    <property type="molecule type" value="Genomic_DNA"/>
</dbReference>
<evidence type="ECO:0000313" key="2">
    <source>
        <dbReference type="EMBL" id="KAI6646572.1"/>
    </source>
</evidence>
<proteinExistence type="predicted"/>
<evidence type="ECO:0000256" key="1">
    <source>
        <dbReference type="SAM" id="Phobius"/>
    </source>
</evidence>
<keyword evidence="1" id="KW-0472">Membrane</keyword>
<keyword evidence="3" id="KW-1185">Reference proteome</keyword>